<sequence length="343" mass="38800">MLDPNSEPESMLDSRPKAEVESLMQVEPEESSYVQVITDFYHEDRMVVLETRDSNKRGSIIHSRYKFNLASLKLHAPVLVCYLVHELGLNKAVGGTEKDPVVLPFTSQEFTNFMNWIHDREWRPFQSNERNLVDLLEVASHLHTEDGISYAVDGLTGLRLPPARMLELVDDYRRVGDVHAWLGPAVKALIQRPLGEISPEEEKQILEAYPTIAKTRESIRALLTYLARTPIPLTLADKDRGPFSDLCPNHGACIENWRSRWIANVGGLLLDANKPPTYKEFLEVLESAPFPLVNPACKTRMLNWLRTKNDFPGMQKLIEEAVSSVENIYGIPASVSQRADTPS</sequence>
<protein>
    <submittedName>
        <fullName evidence="1">Uncharacterized protein</fullName>
    </submittedName>
</protein>
<gene>
    <name evidence="1" type="ORF">F5878DRAFT_645155</name>
</gene>
<dbReference type="Proteomes" id="UP001163846">
    <property type="component" value="Unassembled WGS sequence"/>
</dbReference>
<keyword evidence="2" id="KW-1185">Reference proteome</keyword>
<reference evidence="1" key="1">
    <citation type="submission" date="2022-08" db="EMBL/GenBank/DDBJ databases">
        <authorList>
            <consortium name="DOE Joint Genome Institute"/>
            <person name="Min B."/>
            <person name="Riley R."/>
            <person name="Sierra-Patev S."/>
            <person name="Naranjo-Ortiz M."/>
            <person name="Looney B."/>
            <person name="Konkel Z."/>
            <person name="Slot J.C."/>
            <person name="Sakamoto Y."/>
            <person name="Steenwyk J.L."/>
            <person name="Rokas A."/>
            <person name="Carro J."/>
            <person name="Camarero S."/>
            <person name="Ferreira P."/>
            <person name="Molpeceres G."/>
            <person name="Ruiz-Duenas F.J."/>
            <person name="Serrano A."/>
            <person name="Henrissat B."/>
            <person name="Drula E."/>
            <person name="Hughes K.W."/>
            <person name="Mata J.L."/>
            <person name="Ishikawa N.K."/>
            <person name="Vargas-Isla R."/>
            <person name="Ushijima S."/>
            <person name="Smith C.A."/>
            <person name="Ahrendt S."/>
            <person name="Andreopoulos W."/>
            <person name="He G."/>
            <person name="Labutti K."/>
            <person name="Lipzen A."/>
            <person name="Ng V."/>
            <person name="Sandor L."/>
            <person name="Barry K."/>
            <person name="Martinez A.T."/>
            <person name="Xiao Y."/>
            <person name="Gibbons J.G."/>
            <person name="Terashima K."/>
            <person name="Hibbett D.S."/>
            <person name="Grigoriev I.V."/>
        </authorList>
    </citation>
    <scope>NUCLEOTIDE SEQUENCE</scope>
    <source>
        <strain evidence="1">TFB9207</strain>
    </source>
</reference>
<comment type="caution">
    <text evidence="1">The sequence shown here is derived from an EMBL/GenBank/DDBJ whole genome shotgun (WGS) entry which is preliminary data.</text>
</comment>
<evidence type="ECO:0000313" key="1">
    <source>
        <dbReference type="EMBL" id="KAJ3834414.1"/>
    </source>
</evidence>
<organism evidence="1 2">
    <name type="scientific">Lentinula raphanica</name>
    <dbReference type="NCBI Taxonomy" id="153919"/>
    <lineage>
        <taxon>Eukaryota</taxon>
        <taxon>Fungi</taxon>
        <taxon>Dikarya</taxon>
        <taxon>Basidiomycota</taxon>
        <taxon>Agaricomycotina</taxon>
        <taxon>Agaricomycetes</taxon>
        <taxon>Agaricomycetidae</taxon>
        <taxon>Agaricales</taxon>
        <taxon>Marasmiineae</taxon>
        <taxon>Omphalotaceae</taxon>
        <taxon>Lentinula</taxon>
    </lineage>
</organism>
<dbReference type="EMBL" id="MU806536">
    <property type="protein sequence ID" value="KAJ3834414.1"/>
    <property type="molecule type" value="Genomic_DNA"/>
</dbReference>
<evidence type="ECO:0000313" key="2">
    <source>
        <dbReference type="Proteomes" id="UP001163846"/>
    </source>
</evidence>
<dbReference type="AlphaFoldDB" id="A0AA38P190"/>
<proteinExistence type="predicted"/>
<accession>A0AA38P190</accession>
<name>A0AA38P190_9AGAR</name>